<evidence type="ECO:0000313" key="2">
    <source>
        <dbReference type="EMBL" id="TWV44415.1"/>
    </source>
</evidence>
<dbReference type="Gene3D" id="3.40.50.1820">
    <property type="entry name" value="alpha/beta hydrolase"/>
    <property type="match status" value="1"/>
</dbReference>
<feature type="domain" description="AB hydrolase-1" evidence="1">
    <location>
        <begin position="9"/>
        <end position="230"/>
    </location>
</feature>
<evidence type="ECO:0000259" key="1">
    <source>
        <dbReference type="Pfam" id="PF12697"/>
    </source>
</evidence>
<sequence>MSGSSRPTVVLVHGAFADASSYAQVIPRLIARGLDVVAPAVPNRSLIGDAAYIASVVRRIPGPVVLVGHSYGGAVITVAGTEDNVSALVYLAGYALEKGESLGELQGRFPDSDLAAALVHTPFPMEGSTETGTDVSVRPDKFPAVFAADLDHRLAEVLAVSQRPLAAQAFADAAPAAAWKTKPSWGLVASSDRTINPDVERYGYRRAGMKTVEVDSSHLVMLAHPDRVVELIEEAVRATSA</sequence>
<name>A0A5C6JT63_9ACTN</name>
<dbReference type="AlphaFoldDB" id="A0A5C6JT63"/>
<dbReference type="RefSeq" id="WP_146466139.1">
    <property type="nucleotide sequence ID" value="NZ_VOGW01000102.1"/>
</dbReference>
<dbReference type="InterPro" id="IPR029058">
    <property type="entry name" value="AB_hydrolase_fold"/>
</dbReference>
<comment type="caution">
    <text evidence="2">The sequence shown here is derived from an EMBL/GenBank/DDBJ whole genome shotgun (WGS) entry which is preliminary data.</text>
</comment>
<evidence type="ECO:0000313" key="3">
    <source>
        <dbReference type="Proteomes" id="UP000320481"/>
    </source>
</evidence>
<dbReference type="PANTHER" id="PTHR37017:SF11">
    <property type="entry name" value="ESTERASE_LIPASE_THIOESTERASE DOMAIN-CONTAINING PROTEIN"/>
    <property type="match status" value="1"/>
</dbReference>
<dbReference type="Proteomes" id="UP000320481">
    <property type="component" value="Unassembled WGS sequence"/>
</dbReference>
<dbReference type="InterPro" id="IPR000073">
    <property type="entry name" value="AB_hydrolase_1"/>
</dbReference>
<dbReference type="InterPro" id="IPR052897">
    <property type="entry name" value="Sec-Metab_Biosynth_Hydrolase"/>
</dbReference>
<keyword evidence="2" id="KW-0378">Hydrolase</keyword>
<proteinExistence type="predicted"/>
<reference evidence="2" key="1">
    <citation type="journal article" date="2019" name="Microbiol. Resour. Announc.">
        <title>Draft Genomic Sequences of Streptomyces misionensis and Streptomyces albidoflavus, bacteria applied for phytopathogen biocontrol.</title>
        <authorList>
            <person name="Pylro V."/>
            <person name="Dias A."/>
            <person name="Andreote F."/>
            <person name="Varani A."/>
            <person name="Andreote C."/>
            <person name="Bernardo E."/>
            <person name="Martins T."/>
        </authorList>
    </citation>
    <scope>NUCLEOTIDE SEQUENCE [LARGE SCALE GENOMIC DNA]</scope>
    <source>
        <strain evidence="2">66</strain>
    </source>
</reference>
<protein>
    <submittedName>
        <fullName evidence="2">Alpha/beta hydrolase</fullName>
    </submittedName>
</protein>
<keyword evidence="3" id="KW-1185">Reference proteome</keyword>
<gene>
    <name evidence="2" type="ORF">FRZ03_17760</name>
</gene>
<dbReference type="PANTHER" id="PTHR37017">
    <property type="entry name" value="AB HYDROLASE-1 DOMAIN-CONTAINING PROTEIN-RELATED"/>
    <property type="match status" value="1"/>
</dbReference>
<accession>A0A5C6JT63</accession>
<dbReference type="GO" id="GO:0016787">
    <property type="term" value="F:hydrolase activity"/>
    <property type="evidence" value="ECO:0007669"/>
    <property type="project" value="UniProtKB-KW"/>
</dbReference>
<dbReference type="Pfam" id="PF12697">
    <property type="entry name" value="Abhydrolase_6"/>
    <property type="match status" value="1"/>
</dbReference>
<dbReference type="SUPFAM" id="SSF53474">
    <property type="entry name" value="alpha/beta-Hydrolases"/>
    <property type="match status" value="1"/>
</dbReference>
<organism evidence="2 3">
    <name type="scientific">Streptomyces misionensis</name>
    <dbReference type="NCBI Taxonomy" id="67331"/>
    <lineage>
        <taxon>Bacteria</taxon>
        <taxon>Bacillati</taxon>
        <taxon>Actinomycetota</taxon>
        <taxon>Actinomycetes</taxon>
        <taxon>Kitasatosporales</taxon>
        <taxon>Streptomycetaceae</taxon>
        <taxon>Streptomyces</taxon>
    </lineage>
</organism>
<dbReference type="EMBL" id="VOGW01000102">
    <property type="protein sequence ID" value="TWV44415.1"/>
    <property type="molecule type" value="Genomic_DNA"/>
</dbReference>